<dbReference type="SUPFAM" id="SSF56112">
    <property type="entry name" value="Protein kinase-like (PK-like)"/>
    <property type="match status" value="1"/>
</dbReference>
<dbReference type="Gene3D" id="2.40.128.630">
    <property type="match status" value="1"/>
</dbReference>
<dbReference type="SMART" id="SM00564">
    <property type="entry name" value="PQQ"/>
    <property type="match status" value="7"/>
</dbReference>
<dbReference type="PANTHER" id="PTHR43289">
    <property type="entry name" value="MITOGEN-ACTIVATED PROTEIN KINASE KINASE KINASE 20-RELATED"/>
    <property type="match status" value="1"/>
</dbReference>
<evidence type="ECO:0000256" key="3">
    <source>
        <dbReference type="ARBA" id="ARBA00022777"/>
    </source>
</evidence>
<evidence type="ECO:0000256" key="2">
    <source>
        <dbReference type="ARBA" id="ARBA00022741"/>
    </source>
</evidence>
<dbReference type="InterPro" id="IPR008271">
    <property type="entry name" value="Ser/Thr_kinase_AS"/>
</dbReference>
<dbReference type="Gene3D" id="2.130.10.10">
    <property type="entry name" value="YVTN repeat-like/Quinoprotein amine dehydrogenase"/>
    <property type="match status" value="2"/>
</dbReference>
<sequence length="771" mass="79580">MFAELEAGDPRQVGRYRIVARLGAGGMGRVFLGRSPGGRAMAVKVVREELAEDAGFRRRFAREVAAARRVTGVFTAAVVDADLEGSPAWLATEYVPGMSLGQAVVEHGAWPEAGVLALGAGLAEALEVIHAAGIVHRDLKPSNVLLAPDGPRVIDFGISVTDEVSVLTGTGMVIGTPGFMSPEQLASGGQVGPASDVFALGAVLAFAATTSGPFGTGAPHALHYRIVHEEPDLSGLPPVLGSVVARCLAKEPPERPAVGVLLEELAQALRDAGHEPSRLYSEHGWLPQPVALALHEQSSTGAALAPHRPLEQSAEEPGSAPGPAVAHDAPTRSGRAAGPDPAHPPTALGLPAPETTSVPPVPVLPPAPPPAVPSPAVPGAGGGPGRTRRQVLLAAAALGTAGIGFTGWRLLGGTGSESSGDSSGQGSGGNGARGRKVKGGTERWSIAGSTMPGILSVVDDAVYRISADGLSAFETATGRKRWTFPFPVEDVYPPPAVVDDTVYLGLDDKLHILDAATGQERRAPRIMGAGIWSLSAADGTLYVNVGERGLQALHPATGEELWTYPFSPDGEGGTHSLPVAADGTVYVFSGGRSDATLHAVDTSTGRKRWTHPANDAYNFLPAVASGDGTVYFPAKDDTLYAVDAVSGEQRWTFTTKGLPYGAFVADGMVYVHESEGSVYALDGTSGKQRWSFPFTGRVIPGAAVGDGTVCFSNKEGTLYALDAATGRKRWAFAPDSDTRFMTSPAIANGTAYIASGKTSGEVSYSLHAVAL</sequence>
<dbReference type="SUPFAM" id="SSF50998">
    <property type="entry name" value="Quinoprotein alcohol dehydrogenase-like"/>
    <property type="match status" value="1"/>
</dbReference>
<dbReference type="InterPro" id="IPR018391">
    <property type="entry name" value="PQQ_b-propeller_rpt"/>
</dbReference>
<keyword evidence="1" id="KW-0808">Transferase</keyword>
<feature type="compositionally biased region" description="Gly residues" evidence="6">
    <location>
        <begin position="423"/>
        <end position="432"/>
    </location>
</feature>
<keyword evidence="2 5" id="KW-0547">Nucleotide-binding</keyword>
<dbReference type="InterPro" id="IPR015943">
    <property type="entry name" value="WD40/YVTN_repeat-like_dom_sf"/>
</dbReference>
<dbReference type="Gene3D" id="1.10.510.10">
    <property type="entry name" value="Transferase(Phosphotransferase) domain 1"/>
    <property type="match status" value="1"/>
</dbReference>
<dbReference type="Pfam" id="PF13360">
    <property type="entry name" value="PQQ_2"/>
    <property type="match status" value="2"/>
</dbReference>
<dbReference type="InterPro" id="IPR002372">
    <property type="entry name" value="PQQ_rpt_dom"/>
</dbReference>
<feature type="region of interest" description="Disordered" evidence="6">
    <location>
        <begin position="297"/>
        <end position="385"/>
    </location>
</feature>
<dbReference type="InterPro" id="IPR011047">
    <property type="entry name" value="Quinoprotein_ADH-like_sf"/>
</dbReference>
<dbReference type="Pfam" id="PF00069">
    <property type="entry name" value="Pkinase"/>
    <property type="match status" value="1"/>
</dbReference>
<feature type="binding site" evidence="5">
    <location>
        <position position="44"/>
    </location>
    <ligand>
        <name>ATP</name>
        <dbReference type="ChEBI" id="CHEBI:30616"/>
    </ligand>
</feature>
<evidence type="ECO:0000256" key="6">
    <source>
        <dbReference type="SAM" id="MobiDB-lite"/>
    </source>
</evidence>
<evidence type="ECO:0000313" key="8">
    <source>
        <dbReference type="EMBL" id="MCT2592429.1"/>
    </source>
</evidence>
<evidence type="ECO:0000313" key="9">
    <source>
        <dbReference type="Proteomes" id="UP001156389"/>
    </source>
</evidence>
<dbReference type="InterPro" id="IPR000719">
    <property type="entry name" value="Prot_kinase_dom"/>
</dbReference>
<dbReference type="InterPro" id="IPR011009">
    <property type="entry name" value="Kinase-like_dom_sf"/>
</dbReference>
<dbReference type="InterPro" id="IPR017441">
    <property type="entry name" value="Protein_kinase_ATP_BS"/>
</dbReference>
<dbReference type="RefSeq" id="WP_260219754.1">
    <property type="nucleotide sequence ID" value="NZ_JAJAGO010000010.1"/>
</dbReference>
<dbReference type="SMART" id="SM00220">
    <property type="entry name" value="S_TKc"/>
    <property type="match status" value="1"/>
</dbReference>
<comment type="caution">
    <text evidence="8">The sequence shown here is derived from an EMBL/GenBank/DDBJ whole genome shotgun (WGS) entry which is preliminary data.</text>
</comment>
<dbReference type="Proteomes" id="UP001156389">
    <property type="component" value="Unassembled WGS sequence"/>
</dbReference>
<proteinExistence type="predicted"/>
<dbReference type="PROSITE" id="PS50011">
    <property type="entry name" value="PROTEIN_KINASE_DOM"/>
    <property type="match status" value="1"/>
</dbReference>
<evidence type="ECO:0000256" key="5">
    <source>
        <dbReference type="PROSITE-ProRule" id="PRU10141"/>
    </source>
</evidence>
<evidence type="ECO:0000256" key="1">
    <source>
        <dbReference type="ARBA" id="ARBA00022679"/>
    </source>
</evidence>
<reference evidence="8 9" key="1">
    <citation type="submission" date="2021-10" db="EMBL/GenBank/DDBJ databases">
        <title>Streptomyces gossypii sp. nov., isolated from soil collected from cotton field.</title>
        <authorList>
            <person name="Ge X."/>
            <person name="Chen X."/>
            <person name="Liu W."/>
        </authorList>
    </citation>
    <scope>NUCLEOTIDE SEQUENCE [LARGE SCALE GENOMIC DNA]</scope>
    <source>
        <strain evidence="8 9">N2-109</strain>
    </source>
</reference>
<dbReference type="SUPFAM" id="SSF50969">
    <property type="entry name" value="YVTN repeat-like/Quinoprotein amine dehydrogenase"/>
    <property type="match status" value="1"/>
</dbReference>
<keyword evidence="9" id="KW-1185">Reference proteome</keyword>
<keyword evidence="4 5" id="KW-0067">ATP-binding</keyword>
<dbReference type="PROSITE" id="PS00108">
    <property type="entry name" value="PROTEIN_KINASE_ST"/>
    <property type="match status" value="1"/>
</dbReference>
<dbReference type="EMBL" id="JAJAGO010000010">
    <property type="protein sequence ID" value="MCT2592429.1"/>
    <property type="molecule type" value="Genomic_DNA"/>
</dbReference>
<dbReference type="InterPro" id="IPR011044">
    <property type="entry name" value="Quino_amine_DH_bsu"/>
</dbReference>
<dbReference type="Gene3D" id="3.30.200.20">
    <property type="entry name" value="Phosphorylase Kinase, domain 1"/>
    <property type="match status" value="1"/>
</dbReference>
<dbReference type="PROSITE" id="PS00107">
    <property type="entry name" value="PROTEIN_KINASE_ATP"/>
    <property type="match status" value="1"/>
</dbReference>
<feature type="domain" description="Protein kinase" evidence="7">
    <location>
        <begin position="16"/>
        <end position="286"/>
    </location>
</feature>
<feature type="region of interest" description="Disordered" evidence="6">
    <location>
        <begin position="414"/>
        <end position="443"/>
    </location>
</feature>
<gene>
    <name evidence="8" type="ORF">LHJ74_21395</name>
</gene>
<protein>
    <submittedName>
        <fullName evidence="8">PQQ-binding-like beta-propeller repeat protein</fullName>
    </submittedName>
</protein>
<name>A0ABT2JYA6_9ACTN</name>
<evidence type="ECO:0000256" key="4">
    <source>
        <dbReference type="ARBA" id="ARBA00022840"/>
    </source>
</evidence>
<accession>A0ABT2JYA6</accession>
<evidence type="ECO:0000259" key="7">
    <source>
        <dbReference type="PROSITE" id="PS50011"/>
    </source>
</evidence>
<dbReference type="PANTHER" id="PTHR43289:SF34">
    <property type="entry name" value="SERINE_THREONINE-PROTEIN KINASE YBDM-RELATED"/>
    <property type="match status" value="1"/>
</dbReference>
<keyword evidence="3" id="KW-0418">Kinase</keyword>
<organism evidence="8 9">
    <name type="scientific">Streptomyces gossypii</name>
    <dbReference type="NCBI Taxonomy" id="2883101"/>
    <lineage>
        <taxon>Bacteria</taxon>
        <taxon>Bacillati</taxon>
        <taxon>Actinomycetota</taxon>
        <taxon>Actinomycetes</taxon>
        <taxon>Kitasatosporales</taxon>
        <taxon>Streptomycetaceae</taxon>
        <taxon>Streptomyces</taxon>
    </lineage>
</organism>
<dbReference type="CDD" id="cd14014">
    <property type="entry name" value="STKc_PknB_like"/>
    <property type="match status" value="1"/>
</dbReference>
<feature type="compositionally biased region" description="Pro residues" evidence="6">
    <location>
        <begin position="359"/>
        <end position="376"/>
    </location>
</feature>